<feature type="compositionally biased region" description="Low complexity" evidence="6">
    <location>
        <begin position="70"/>
        <end position="93"/>
    </location>
</feature>
<evidence type="ECO:0000256" key="2">
    <source>
        <dbReference type="ARBA" id="ARBA00022692"/>
    </source>
</evidence>
<feature type="transmembrane region" description="Helical" evidence="5">
    <location>
        <begin position="16"/>
        <end position="37"/>
    </location>
</feature>
<evidence type="ECO:0000256" key="3">
    <source>
        <dbReference type="ARBA" id="ARBA00022989"/>
    </source>
</evidence>
<evidence type="ECO:0000256" key="6">
    <source>
        <dbReference type="SAM" id="MobiDB-lite"/>
    </source>
</evidence>
<dbReference type="InterPro" id="IPR006260">
    <property type="entry name" value="TonB/TolA_C"/>
</dbReference>
<dbReference type="SUPFAM" id="SSF74653">
    <property type="entry name" value="TolA/TonB C-terminal domain"/>
    <property type="match status" value="1"/>
</dbReference>
<evidence type="ECO:0000259" key="7">
    <source>
        <dbReference type="PROSITE" id="PS52015"/>
    </source>
</evidence>
<dbReference type="Proteomes" id="UP001555786">
    <property type="component" value="Unassembled WGS sequence"/>
</dbReference>
<comment type="similarity">
    <text evidence="5">Belongs to the TonB family.</text>
</comment>
<evidence type="ECO:0000256" key="4">
    <source>
        <dbReference type="ARBA" id="ARBA00023136"/>
    </source>
</evidence>
<dbReference type="EMBL" id="JBFNQD010000006">
    <property type="protein sequence ID" value="MEW9307455.1"/>
    <property type="molecule type" value="Genomic_DNA"/>
</dbReference>
<organism evidence="8 9">
    <name type="scientific">Labrys neptuniae</name>
    <dbReference type="NCBI Taxonomy" id="376174"/>
    <lineage>
        <taxon>Bacteria</taxon>
        <taxon>Pseudomonadati</taxon>
        <taxon>Pseudomonadota</taxon>
        <taxon>Alphaproteobacteria</taxon>
        <taxon>Hyphomicrobiales</taxon>
        <taxon>Xanthobacteraceae</taxon>
        <taxon>Labrys</taxon>
    </lineage>
</organism>
<reference evidence="8 9" key="1">
    <citation type="submission" date="2024-07" db="EMBL/GenBank/DDBJ databases">
        <title>Description of Labrys sedimenti sp. nov., isolated from a diclofenac-degrading enrichment culture.</title>
        <authorList>
            <person name="Tancsics A."/>
            <person name="Csepanyi A."/>
        </authorList>
    </citation>
    <scope>NUCLEOTIDE SEQUENCE [LARGE SCALE GENOMIC DNA]</scope>
    <source>
        <strain evidence="8 9">LMG 23578</strain>
    </source>
</reference>
<comment type="caution">
    <text evidence="8">The sequence shown here is derived from an EMBL/GenBank/DDBJ whole genome shotgun (WGS) entry which is preliminary data.</text>
</comment>
<dbReference type="Pfam" id="PF03544">
    <property type="entry name" value="TonB_C"/>
    <property type="match status" value="1"/>
</dbReference>
<dbReference type="PROSITE" id="PS52015">
    <property type="entry name" value="TONB_CTD"/>
    <property type="match status" value="1"/>
</dbReference>
<protein>
    <recommendedName>
        <fullName evidence="5">Protein TonB</fullName>
    </recommendedName>
</protein>
<dbReference type="InterPro" id="IPR037682">
    <property type="entry name" value="TonB_C"/>
</dbReference>
<feature type="compositionally biased region" description="Polar residues" evidence="6">
    <location>
        <begin position="252"/>
        <end position="272"/>
    </location>
</feature>
<evidence type="ECO:0000313" key="9">
    <source>
        <dbReference type="Proteomes" id="UP001555786"/>
    </source>
</evidence>
<name>A0ABV3PP86_9HYPH</name>
<proteinExistence type="inferred from homology"/>
<keyword evidence="9" id="KW-1185">Reference proteome</keyword>
<comment type="subcellular location">
    <subcellularLocation>
        <location evidence="5">Cell inner membrane</location>
        <topology evidence="5">Single-pass membrane protein</topology>
        <orientation evidence="5">Periplasmic side</orientation>
    </subcellularLocation>
    <subcellularLocation>
        <location evidence="1">Membrane</location>
        <topology evidence="1">Single-pass membrane protein</topology>
    </subcellularLocation>
</comment>
<feature type="compositionally biased region" description="Low complexity" evidence="6">
    <location>
        <begin position="190"/>
        <end position="205"/>
    </location>
</feature>
<evidence type="ECO:0000256" key="5">
    <source>
        <dbReference type="RuleBase" id="RU362123"/>
    </source>
</evidence>
<feature type="compositionally biased region" description="Pro residues" evidence="6">
    <location>
        <begin position="134"/>
        <end position="143"/>
    </location>
</feature>
<accession>A0ABV3PP86</accession>
<gene>
    <name evidence="8" type="ORF">ABXS05_18020</name>
</gene>
<feature type="region of interest" description="Disordered" evidence="6">
    <location>
        <begin position="252"/>
        <end position="285"/>
    </location>
</feature>
<keyword evidence="5" id="KW-0735">Signal-anchor</keyword>
<keyword evidence="2 5" id="KW-0812">Transmembrane</keyword>
<evidence type="ECO:0000256" key="1">
    <source>
        <dbReference type="ARBA" id="ARBA00004167"/>
    </source>
</evidence>
<feature type="region of interest" description="Disordered" evidence="6">
    <location>
        <begin position="47"/>
        <end position="211"/>
    </location>
</feature>
<feature type="compositionally biased region" description="Low complexity" evidence="6">
    <location>
        <begin position="51"/>
        <end position="62"/>
    </location>
</feature>
<feature type="domain" description="TonB C-terminal" evidence="7">
    <location>
        <begin position="212"/>
        <end position="298"/>
    </location>
</feature>
<keyword evidence="5" id="KW-0997">Cell inner membrane</keyword>
<dbReference type="PRINTS" id="PR01374">
    <property type="entry name" value="TONBPROTEIN"/>
</dbReference>
<dbReference type="InterPro" id="IPR003538">
    <property type="entry name" value="TonB"/>
</dbReference>
<sequence length="298" mass="31443">MPLSRLAGKAASLPNVALWTAAAVVMLFVHGAGIWVARDWHPVGPPPAGDPLPAIEFDLAPPTTLPEAPPQEALAETQPEQTQETPTETVQPVEPEPVQPQTQEVEPTPVEPQQVPEQTPPEPEPVQPETVEPETPPEPPPEVVPDLPSKDKAEVILPAAPKPQPKPKKKPAPRKEPERQRPVVQPKPTVVAPRQQAVQPAAPRQSGSATGDELAAWKRAVYARVNRAANSISASGRGTVRVTFSISASGQVSSPRLAGSSGNPSLDTSGVNTIRRLGSVPPPPGGRAATVTIPIIFK</sequence>
<keyword evidence="5" id="KW-0813">Transport</keyword>
<dbReference type="Gene3D" id="3.30.1150.10">
    <property type="match status" value="1"/>
</dbReference>
<evidence type="ECO:0000313" key="8">
    <source>
        <dbReference type="EMBL" id="MEW9307455.1"/>
    </source>
</evidence>
<dbReference type="RefSeq" id="WP_367624901.1">
    <property type="nucleotide sequence ID" value="NZ_JBFNQD010000006.1"/>
</dbReference>
<comment type="function">
    <text evidence="5">Interacts with outer membrane receptor proteins that carry out high-affinity binding and energy dependent uptake into the periplasmic space of specific substrates. It could act to transduce energy from the cytoplasmic membrane to specific energy-requiring processes in the outer membrane, resulting in the release into the periplasm of ligands bound by these outer membrane proteins.</text>
</comment>
<keyword evidence="3 5" id="KW-1133">Transmembrane helix</keyword>
<keyword evidence="4 5" id="KW-0472">Membrane</keyword>
<keyword evidence="5" id="KW-1003">Cell membrane</keyword>
<dbReference type="NCBIfam" id="TIGR01352">
    <property type="entry name" value="tonB_Cterm"/>
    <property type="match status" value="1"/>
</dbReference>
<keyword evidence="5" id="KW-0653">Protein transport</keyword>
<feature type="compositionally biased region" description="Low complexity" evidence="6">
    <location>
        <begin position="99"/>
        <end position="117"/>
    </location>
</feature>